<organism evidence="2 3">
    <name type="scientific">Apiosordaria backusii</name>
    <dbReference type="NCBI Taxonomy" id="314023"/>
    <lineage>
        <taxon>Eukaryota</taxon>
        <taxon>Fungi</taxon>
        <taxon>Dikarya</taxon>
        <taxon>Ascomycota</taxon>
        <taxon>Pezizomycotina</taxon>
        <taxon>Sordariomycetes</taxon>
        <taxon>Sordariomycetidae</taxon>
        <taxon>Sordariales</taxon>
        <taxon>Lasiosphaeriaceae</taxon>
        <taxon>Apiosordaria</taxon>
    </lineage>
</organism>
<sequence length="83" mass="9622">MEVEQSSIFYVAFLIYTHILFFFSFFLLVCLSLITNKQANKHNNGRLNVEVGCYGIFATRIAGRLSFYISFLFLPLVVRWSVS</sequence>
<proteinExistence type="predicted"/>
<dbReference type="EMBL" id="JAUKTV010000002">
    <property type="protein sequence ID" value="KAK0745308.1"/>
    <property type="molecule type" value="Genomic_DNA"/>
</dbReference>
<keyword evidence="1" id="KW-0472">Membrane</keyword>
<dbReference type="Proteomes" id="UP001172159">
    <property type="component" value="Unassembled WGS sequence"/>
</dbReference>
<dbReference type="AlphaFoldDB" id="A0AA40ETK8"/>
<keyword evidence="3" id="KW-1185">Reference proteome</keyword>
<evidence type="ECO:0000256" key="1">
    <source>
        <dbReference type="SAM" id="Phobius"/>
    </source>
</evidence>
<feature type="transmembrane region" description="Helical" evidence="1">
    <location>
        <begin position="54"/>
        <end position="78"/>
    </location>
</feature>
<comment type="caution">
    <text evidence="2">The sequence shown here is derived from an EMBL/GenBank/DDBJ whole genome shotgun (WGS) entry which is preliminary data.</text>
</comment>
<keyword evidence="1" id="KW-1133">Transmembrane helix</keyword>
<accession>A0AA40ETK8</accession>
<name>A0AA40ETK8_9PEZI</name>
<feature type="transmembrane region" description="Helical" evidence="1">
    <location>
        <begin position="7"/>
        <end position="34"/>
    </location>
</feature>
<gene>
    <name evidence="2" type="ORF">B0T21DRAFT_100749</name>
</gene>
<protein>
    <submittedName>
        <fullName evidence="2">Uncharacterized protein</fullName>
    </submittedName>
</protein>
<keyword evidence="1" id="KW-0812">Transmembrane</keyword>
<reference evidence="2" key="1">
    <citation type="submission" date="2023-06" db="EMBL/GenBank/DDBJ databases">
        <title>Genome-scale phylogeny and comparative genomics of the fungal order Sordariales.</title>
        <authorList>
            <consortium name="Lawrence Berkeley National Laboratory"/>
            <person name="Hensen N."/>
            <person name="Bonometti L."/>
            <person name="Westerberg I."/>
            <person name="Brannstrom I.O."/>
            <person name="Guillou S."/>
            <person name="Cros-Aarteil S."/>
            <person name="Calhoun S."/>
            <person name="Haridas S."/>
            <person name="Kuo A."/>
            <person name="Mondo S."/>
            <person name="Pangilinan J."/>
            <person name="Riley R."/>
            <person name="Labutti K."/>
            <person name="Andreopoulos B."/>
            <person name="Lipzen A."/>
            <person name="Chen C."/>
            <person name="Yanf M."/>
            <person name="Daum C."/>
            <person name="Ng V."/>
            <person name="Clum A."/>
            <person name="Steindorff A."/>
            <person name="Ohm R."/>
            <person name="Martin F."/>
            <person name="Silar P."/>
            <person name="Natvig D."/>
            <person name="Lalanne C."/>
            <person name="Gautier V."/>
            <person name="Ament-Velasquez S.L."/>
            <person name="Kruys A."/>
            <person name="Hutchinson M.I."/>
            <person name="Powell A.J."/>
            <person name="Barry K."/>
            <person name="Miller A.N."/>
            <person name="Grigoriev I.V."/>
            <person name="Debuchy R."/>
            <person name="Gladieux P."/>
            <person name="Thoren M.H."/>
            <person name="Johannesson H."/>
        </authorList>
    </citation>
    <scope>NUCLEOTIDE SEQUENCE</scope>
    <source>
        <strain evidence="2">CBS 540.89</strain>
    </source>
</reference>
<evidence type="ECO:0000313" key="2">
    <source>
        <dbReference type="EMBL" id="KAK0745308.1"/>
    </source>
</evidence>
<evidence type="ECO:0000313" key="3">
    <source>
        <dbReference type="Proteomes" id="UP001172159"/>
    </source>
</evidence>